<organism evidence="1 2">
    <name type="scientific">Parasedimentitalea marina</name>
    <dbReference type="NCBI Taxonomy" id="2483033"/>
    <lineage>
        <taxon>Bacteria</taxon>
        <taxon>Pseudomonadati</taxon>
        <taxon>Pseudomonadota</taxon>
        <taxon>Alphaproteobacteria</taxon>
        <taxon>Rhodobacterales</taxon>
        <taxon>Paracoccaceae</taxon>
        <taxon>Parasedimentitalea</taxon>
    </lineage>
</organism>
<gene>
    <name evidence="1" type="ORF">EBB79_14920</name>
</gene>
<dbReference type="EMBL" id="CP033219">
    <property type="protein sequence ID" value="AZV79033.1"/>
    <property type="molecule type" value="Genomic_DNA"/>
</dbReference>
<keyword evidence="2" id="KW-1185">Reference proteome</keyword>
<dbReference type="KEGG" id="sedi:EBB79_14920"/>
<dbReference type="Proteomes" id="UP000283063">
    <property type="component" value="Chromosome"/>
</dbReference>
<evidence type="ECO:0000313" key="1">
    <source>
        <dbReference type="EMBL" id="AZV79033.1"/>
    </source>
</evidence>
<sequence>MQDNSAGLDPKDAQVVALKRGSIPVQKDCLRIFHRSRYTLFRDFLIFLSAPRSSMPPTRQLQQKQRNSKTIYFRYLREAVKYFDMRSTKTRYRINMSIKENNLSITNH</sequence>
<protein>
    <submittedName>
        <fullName evidence="1">Uncharacterized protein</fullName>
    </submittedName>
</protein>
<accession>A0A3T0N4S0</accession>
<reference evidence="1 2" key="1">
    <citation type="submission" date="2018-10" db="EMBL/GenBank/DDBJ databases">
        <title>Parasedimentitalea marina sp. nov., a psychrophilic bacterium isolated from deep seawater of the New Britain Trench.</title>
        <authorList>
            <person name="Cao J."/>
        </authorList>
    </citation>
    <scope>NUCLEOTIDE SEQUENCE [LARGE SCALE GENOMIC DNA]</scope>
    <source>
        <strain evidence="1 2">W43</strain>
    </source>
</reference>
<evidence type="ECO:0000313" key="2">
    <source>
        <dbReference type="Proteomes" id="UP000283063"/>
    </source>
</evidence>
<proteinExistence type="predicted"/>
<dbReference type="AlphaFoldDB" id="A0A3T0N4S0"/>
<name>A0A3T0N4S0_9RHOB</name>